<proteinExistence type="inferred from homology"/>
<dbReference type="AlphaFoldDB" id="A0A4W3HJI3"/>
<dbReference type="InParanoid" id="A0A4W3HJI3"/>
<organism evidence="6 7">
    <name type="scientific">Callorhinchus milii</name>
    <name type="common">Ghost shark</name>
    <dbReference type="NCBI Taxonomy" id="7868"/>
    <lineage>
        <taxon>Eukaryota</taxon>
        <taxon>Metazoa</taxon>
        <taxon>Chordata</taxon>
        <taxon>Craniata</taxon>
        <taxon>Vertebrata</taxon>
        <taxon>Chondrichthyes</taxon>
        <taxon>Holocephali</taxon>
        <taxon>Chimaeriformes</taxon>
        <taxon>Callorhinchidae</taxon>
        <taxon>Callorhinchus</taxon>
    </lineage>
</organism>
<evidence type="ECO:0000256" key="3">
    <source>
        <dbReference type="ARBA" id="ARBA00022737"/>
    </source>
</evidence>
<dbReference type="InterPro" id="IPR005956">
    <property type="entry name" value="4OHPhenylPyrv_dOase"/>
</dbReference>
<evidence type="ECO:0000259" key="5">
    <source>
        <dbReference type="PROSITE" id="PS51819"/>
    </source>
</evidence>
<dbReference type="SUPFAM" id="SSF54593">
    <property type="entry name" value="Glyoxalase/Bleomycin resistance protein/Dihydroxybiphenyl dioxygenase"/>
    <property type="match status" value="1"/>
</dbReference>
<evidence type="ECO:0000313" key="6">
    <source>
        <dbReference type="Ensembl" id="ENSCMIP00000016191.1"/>
    </source>
</evidence>
<reference evidence="7" key="2">
    <citation type="journal article" date="2007" name="PLoS Biol.">
        <title>Survey sequencing and comparative analysis of the elephant shark (Callorhinchus milii) genome.</title>
        <authorList>
            <person name="Venkatesh B."/>
            <person name="Kirkness E.F."/>
            <person name="Loh Y.H."/>
            <person name="Halpern A.L."/>
            <person name="Lee A.P."/>
            <person name="Johnson J."/>
            <person name="Dandona N."/>
            <person name="Viswanathan L.D."/>
            <person name="Tay A."/>
            <person name="Venter J.C."/>
            <person name="Strausberg R.L."/>
            <person name="Brenner S."/>
        </authorList>
    </citation>
    <scope>NUCLEOTIDE SEQUENCE [LARGE SCALE GENOMIC DNA]</scope>
</reference>
<comment type="cofactor">
    <cofactor evidence="1">
        <name>Fe cation</name>
        <dbReference type="ChEBI" id="CHEBI:24875"/>
    </cofactor>
</comment>
<evidence type="ECO:0000256" key="1">
    <source>
        <dbReference type="ARBA" id="ARBA00001962"/>
    </source>
</evidence>
<dbReference type="GO" id="GO:0009072">
    <property type="term" value="P:aromatic amino acid metabolic process"/>
    <property type="evidence" value="ECO:0007669"/>
    <property type="project" value="InterPro"/>
</dbReference>
<dbReference type="Gene3D" id="3.10.180.10">
    <property type="entry name" value="2,3-Dihydroxybiphenyl 1,2-Dioxygenase, domain 1"/>
    <property type="match status" value="2"/>
</dbReference>
<dbReference type="Proteomes" id="UP000314986">
    <property type="component" value="Unassembled WGS sequence"/>
</dbReference>
<dbReference type="Ensembl" id="ENSCMIT00000016520.1">
    <property type="protein sequence ID" value="ENSCMIP00000016191.1"/>
    <property type="gene ID" value="ENSCMIG00000007834.1"/>
</dbReference>
<dbReference type="PANTHER" id="PTHR11959">
    <property type="entry name" value="4-HYDROXYPHENYLPYRUVATE DIOXYGENASE"/>
    <property type="match status" value="1"/>
</dbReference>
<dbReference type="PROSITE" id="PS51819">
    <property type="entry name" value="VOC"/>
    <property type="match status" value="1"/>
</dbReference>
<comment type="similarity">
    <text evidence="2">Belongs to the 4HPPD family.</text>
</comment>
<reference evidence="6" key="5">
    <citation type="submission" date="2025-09" db="UniProtKB">
        <authorList>
            <consortium name="Ensembl"/>
        </authorList>
    </citation>
    <scope>IDENTIFICATION</scope>
</reference>
<dbReference type="STRING" id="7868.ENSCMIP00000016191"/>
<dbReference type="InterPro" id="IPR037523">
    <property type="entry name" value="VOC_core"/>
</dbReference>
<keyword evidence="4" id="KW-0408">Iron</keyword>
<protein>
    <submittedName>
        <fullName evidence="6">4-hydroxyphenylpyruvate dioxygenase-like</fullName>
    </submittedName>
</protein>
<dbReference type="InterPro" id="IPR029068">
    <property type="entry name" value="Glyas_Bleomycin-R_OHBP_Dase"/>
</dbReference>
<keyword evidence="7" id="KW-1185">Reference proteome</keyword>
<evidence type="ECO:0000256" key="4">
    <source>
        <dbReference type="ARBA" id="ARBA00023004"/>
    </source>
</evidence>
<dbReference type="PANTHER" id="PTHR11959:SF10">
    <property type="entry name" value="4-HYDROXYPHENYLPYRUVATE DIOXYGENASE-LIKE PROTEIN"/>
    <property type="match status" value="1"/>
</dbReference>
<reference evidence="6" key="4">
    <citation type="submission" date="2025-08" db="UniProtKB">
        <authorList>
            <consortium name="Ensembl"/>
        </authorList>
    </citation>
    <scope>IDENTIFICATION</scope>
</reference>
<sequence length="388" mass="43129">MAVVRVLGLSHISFHVGSSEALCRELRGRYGFRLWGSRVTASAEQQVLRKGSAVFIVNQRPGGRPRARAQASAWPSPSGGFLYDVAPAPGVDTAANVCFEVRRVEEAARRLSGLGCRVLVPPRRVEGEGGLGPVTYTVLRSALGNVCHTLVDRSAYSGDFLARLLSCVVYHRSTSNLDQRNVNEGYVIEGNDVGLRLTAMRYWKCSEVGMSIPATKEKKMDCKFVIAESLPYQGKNQVDTFLQQHHGAGIQHVGLYTTDIVSTSKCLMDNGVQFFFPPPAYYTEVYKRQEIMEVGQDPDVLLKYGVLLDAALDEEQCNESLFVSFRYLMQVFTKPLFSEDTFFLELIERKGAAGFGEGNIRALWKSLQTYIDQKEDKETKEKAQNGSP</sequence>
<dbReference type="OMA" id="ILNTEHY"/>
<reference evidence="7" key="1">
    <citation type="journal article" date="2006" name="Science">
        <title>Ancient noncoding elements conserved in the human genome.</title>
        <authorList>
            <person name="Venkatesh B."/>
            <person name="Kirkness E.F."/>
            <person name="Loh Y.H."/>
            <person name="Halpern A.L."/>
            <person name="Lee A.P."/>
            <person name="Johnson J."/>
            <person name="Dandona N."/>
            <person name="Viswanathan L.D."/>
            <person name="Tay A."/>
            <person name="Venter J.C."/>
            <person name="Strausberg R.L."/>
            <person name="Brenner S."/>
        </authorList>
    </citation>
    <scope>NUCLEOTIDE SEQUENCE [LARGE SCALE GENOMIC DNA]</scope>
</reference>
<dbReference type="GeneTree" id="ENSGT00530000063474"/>
<evidence type="ECO:0000256" key="2">
    <source>
        <dbReference type="ARBA" id="ARBA00005877"/>
    </source>
</evidence>
<accession>A0A4W3HJI3</accession>
<keyword evidence="3" id="KW-0677">Repeat</keyword>
<evidence type="ECO:0000313" key="7">
    <source>
        <dbReference type="Proteomes" id="UP000314986"/>
    </source>
</evidence>
<reference evidence="7" key="3">
    <citation type="journal article" date="2014" name="Nature">
        <title>Elephant shark genome provides unique insights into gnathostome evolution.</title>
        <authorList>
            <consortium name="International Elephant Shark Genome Sequencing Consortium"/>
            <person name="Venkatesh B."/>
            <person name="Lee A.P."/>
            <person name="Ravi V."/>
            <person name="Maurya A.K."/>
            <person name="Lian M.M."/>
            <person name="Swann J.B."/>
            <person name="Ohta Y."/>
            <person name="Flajnik M.F."/>
            <person name="Sutoh Y."/>
            <person name="Kasahara M."/>
            <person name="Hoon S."/>
            <person name="Gangu V."/>
            <person name="Roy S.W."/>
            <person name="Irimia M."/>
            <person name="Korzh V."/>
            <person name="Kondrychyn I."/>
            <person name="Lim Z.W."/>
            <person name="Tay B.H."/>
            <person name="Tohari S."/>
            <person name="Kong K.W."/>
            <person name="Ho S."/>
            <person name="Lorente-Galdos B."/>
            <person name="Quilez J."/>
            <person name="Marques-Bonet T."/>
            <person name="Raney B.J."/>
            <person name="Ingham P.W."/>
            <person name="Tay A."/>
            <person name="Hillier L.W."/>
            <person name="Minx P."/>
            <person name="Boehm T."/>
            <person name="Wilson R.K."/>
            <person name="Brenner S."/>
            <person name="Warren W.C."/>
        </authorList>
    </citation>
    <scope>NUCLEOTIDE SEQUENCE [LARGE SCALE GENOMIC DNA]</scope>
</reference>
<feature type="domain" description="VOC" evidence="5">
    <location>
        <begin position="8"/>
        <end position="153"/>
    </location>
</feature>
<name>A0A4W3HJI3_CALMI</name>
<dbReference type="GO" id="GO:0003868">
    <property type="term" value="F:4-hydroxyphenylpyruvate dioxygenase activity"/>
    <property type="evidence" value="ECO:0007669"/>
    <property type="project" value="InterPro"/>
</dbReference>